<protein>
    <submittedName>
        <fullName evidence="1">Uncharacterized protein</fullName>
    </submittedName>
</protein>
<reference evidence="1 2" key="1">
    <citation type="journal article" date="2019" name="Environ. Microbiol.">
        <title>Species interactions and distinct microbial communities in high Arctic permafrost affected cryosols are associated with the CH4 and CO2 gas fluxes.</title>
        <authorList>
            <person name="Altshuler I."/>
            <person name="Hamel J."/>
            <person name="Turney S."/>
            <person name="Magnuson E."/>
            <person name="Levesque R."/>
            <person name="Greer C."/>
            <person name="Whyte L.G."/>
        </authorList>
    </citation>
    <scope>NUCLEOTIDE SEQUENCE [LARGE SCALE GENOMIC DNA]</scope>
    <source>
        <strain evidence="1 2">42</strain>
    </source>
</reference>
<dbReference type="AlphaFoldDB" id="A0A502F4M3"/>
<name>A0A502F4M3_9FLAO</name>
<organism evidence="1 2">
    <name type="scientific">Flavobacterium pectinovorum</name>
    <dbReference type="NCBI Taxonomy" id="29533"/>
    <lineage>
        <taxon>Bacteria</taxon>
        <taxon>Pseudomonadati</taxon>
        <taxon>Bacteroidota</taxon>
        <taxon>Flavobacteriia</taxon>
        <taxon>Flavobacteriales</taxon>
        <taxon>Flavobacteriaceae</taxon>
        <taxon>Flavobacterium</taxon>
    </lineage>
</organism>
<evidence type="ECO:0000313" key="1">
    <source>
        <dbReference type="EMBL" id="TPG44352.1"/>
    </source>
</evidence>
<comment type="caution">
    <text evidence="1">The sequence shown here is derived from an EMBL/GenBank/DDBJ whole genome shotgun (WGS) entry which is preliminary data.</text>
</comment>
<dbReference type="Proteomes" id="UP000319700">
    <property type="component" value="Unassembled WGS sequence"/>
</dbReference>
<dbReference type="EMBL" id="RCZH01000002">
    <property type="protein sequence ID" value="TPG44352.1"/>
    <property type="molecule type" value="Genomic_DNA"/>
</dbReference>
<dbReference type="RefSeq" id="WP_140503371.1">
    <property type="nucleotide sequence ID" value="NZ_RCZH01000002.1"/>
</dbReference>
<proteinExistence type="predicted"/>
<sequence length="85" mass="10107">MKRYIFMKIRIANKDDFADQWGRKKIGAIYFEQSVTGAICTQPFYFTEETDLGKFKELYTHNQIYVPLGLFDEIEVVEEKQELTQ</sequence>
<accession>A0A502F4M3</accession>
<gene>
    <name evidence="1" type="ORF">EAH81_02440</name>
</gene>
<dbReference type="OrthoDB" id="1364897at2"/>
<evidence type="ECO:0000313" key="2">
    <source>
        <dbReference type="Proteomes" id="UP000319700"/>
    </source>
</evidence>
<keyword evidence="2" id="KW-1185">Reference proteome</keyword>